<protein>
    <recommendedName>
        <fullName evidence="15">Lysosomal protein NCU-G1</fullName>
    </recommendedName>
</protein>
<feature type="signal peptide" evidence="12">
    <location>
        <begin position="1"/>
        <end position="22"/>
    </location>
</feature>
<dbReference type="AlphaFoldDB" id="A0AAE0WD33"/>
<comment type="subcellular location">
    <subcellularLocation>
        <location evidence="9">Lysosome membrane</location>
        <topology evidence="9">Single-pass type I membrane protein</topology>
        <orientation evidence="9">Lumenal side</orientation>
    </subcellularLocation>
</comment>
<evidence type="ECO:0000256" key="3">
    <source>
        <dbReference type="ARBA" id="ARBA00022729"/>
    </source>
</evidence>
<comment type="similarity">
    <text evidence="1">Belongs to the GLMP family.</text>
</comment>
<evidence type="ECO:0008006" key="15">
    <source>
        <dbReference type="Google" id="ProtNLM"/>
    </source>
</evidence>
<keyword evidence="2 11" id="KW-0812">Transmembrane</keyword>
<evidence type="ECO:0000256" key="7">
    <source>
        <dbReference type="ARBA" id="ARBA00023228"/>
    </source>
</evidence>
<proteinExistence type="inferred from homology"/>
<comment type="subunit">
    <text evidence="10">Interacts (via lumenal domain) with lysosomal protein MFSD1; the interaction starts while both proteins are still in the endoplasmic reticulum and is required for stabilization of MFSD1 in lysosomes but has no direct effect on its targeting to lysosomes or transporter activity.</text>
</comment>
<keyword evidence="3 12" id="KW-0732">Signal</keyword>
<reference evidence="13" key="2">
    <citation type="journal article" date="2021" name="Genome Biol. Evol.">
        <title>Developing a high-quality reference genome for a parasitic bivalve with doubly uniparental inheritance (Bivalvia: Unionida).</title>
        <authorList>
            <person name="Smith C.H."/>
        </authorList>
    </citation>
    <scope>NUCLEOTIDE SEQUENCE</scope>
    <source>
        <strain evidence="13">CHS0354</strain>
        <tissue evidence="13">Mantle</tissue>
    </source>
</reference>
<evidence type="ECO:0000313" key="13">
    <source>
        <dbReference type="EMBL" id="KAK3609107.1"/>
    </source>
</evidence>
<dbReference type="GO" id="GO:0005765">
    <property type="term" value="C:lysosomal membrane"/>
    <property type="evidence" value="ECO:0007669"/>
    <property type="project" value="UniProtKB-SubCell"/>
</dbReference>
<comment type="function">
    <text evidence="8">Required to protect lysosomal transporter MFSD1 from lysosomal proteolysis and for MFSD1 lysosomal localization.</text>
</comment>
<evidence type="ECO:0000256" key="12">
    <source>
        <dbReference type="SAM" id="SignalP"/>
    </source>
</evidence>
<feature type="transmembrane region" description="Helical" evidence="11">
    <location>
        <begin position="306"/>
        <end position="331"/>
    </location>
</feature>
<reference evidence="13" key="3">
    <citation type="submission" date="2023-05" db="EMBL/GenBank/DDBJ databases">
        <authorList>
            <person name="Smith C.H."/>
        </authorList>
    </citation>
    <scope>NUCLEOTIDE SEQUENCE</scope>
    <source>
        <strain evidence="13">CHS0354</strain>
        <tissue evidence="13">Mantle</tissue>
    </source>
</reference>
<gene>
    <name evidence="13" type="ORF">CHS0354_015667</name>
</gene>
<evidence type="ECO:0000256" key="6">
    <source>
        <dbReference type="ARBA" id="ARBA00023180"/>
    </source>
</evidence>
<evidence type="ECO:0000256" key="2">
    <source>
        <dbReference type="ARBA" id="ARBA00022692"/>
    </source>
</evidence>
<evidence type="ECO:0000313" key="14">
    <source>
        <dbReference type="Proteomes" id="UP001195483"/>
    </source>
</evidence>
<evidence type="ECO:0000256" key="11">
    <source>
        <dbReference type="SAM" id="Phobius"/>
    </source>
</evidence>
<evidence type="ECO:0000256" key="4">
    <source>
        <dbReference type="ARBA" id="ARBA00022989"/>
    </source>
</evidence>
<organism evidence="13 14">
    <name type="scientific">Potamilus streckersoni</name>
    <dbReference type="NCBI Taxonomy" id="2493646"/>
    <lineage>
        <taxon>Eukaryota</taxon>
        <taxon>Metazoa</taxon>
        <taxon>Spiralia</taxon>
        <taxon>Lophotrochozoa</taxon>
        <taxon>Mollusca</taxon>
        <taxon>Bivalvia</taxon>
        <taxon>Autobranchia</taxon>
        <taxon>Heteroconchia</taxon>
        <taxon>Palaeoheterodonta</taxon>
        <taxon>Unionida</taxon>
        <taxon>Unionoidea</taxon>
        <taxon>Unionidae</taxon>
        <taxon>Ambleminae</taxon>
        <taxon>Lampsilini</taxon>
        <taxon>Potamilus</taxon>
    </lineage>
</organism>
<dbReference type="Pfam" id="PF15065">
    <property type="entry name" value="NCU-G1"/>
    <property type="match status" value="1"/>
</dbReference>
<dbReference type="InterPro" id="IPR029382">
    <property type="entry name" value="NCU-G1"/>
</dbReference>
<keyword evidence="4 11" id="KW-1133">Transmembrane helix</keyword>
<evidence type="ECO:0000256" key="8">
    <source>
        <dbReference type="ARBA" id="ARBA00024176"/>
    </source>
</evidence>
<reference evidence="13" key="1">
    <citation type="journal article" date="2021" name="Genome Biol. Evol.">
        <title>A High-Quality Reference Genome for a Parasitic Bivalve with Doubly Uniparental Inheritance (Bivalvia: Unionida).</title>
        <authorList>
            <person name="Smith C.H."/>
        </authorList>
    </citation>
    <scope>NUCLEOTIDE SEQUENCE</scope>
    <source>
        <strain evidence="13">CHS0354</strain>
    </source>
</reference>
<sequence>KMVAGKMFSILVVSSIFLSCLAKRTLKTEILTDPNCMKPCRTEIGHIQATGPDDTLHYLITDIGIPTIYVLRTNTISEANSVVNVDWNKLSSKNTTERSGAITFPKNVQIFYSYAAMFTRIQAFDHGDRENQLPHLQYTENIVLFDLVISHISTNLSASRFVVEMILYSNSTENMKIDTTASIDDEYTPGVFKISNWLTRPTNQAEGCFIQWKPVCYLNIPRGRNVATYVSYYGPSGLDSNLDMIKLVNRSILGAFEESTAMPYRMTATNFSFGLSKDGGYKLKNYTAWSGSIGFGAPPEEKVSTLVIIIIAVGLGLPIVIILFGGVGVCVKKQKGKQSKILAEVTRSYPGLN</sequence>
<keyword evidence="7" id="KW-0458">Lysosome</keyword>
<evidence type="ECO:0000256" key="5">
    <source>
        <dbReference type="ARBA" id="ARBA00023136"/>
    </source>
</evidence>
<dbReference type="Proteomes" id="UP001195483">
    <property type="component" value="Unassembled WGS sequence"/>
</dbReference>
<dbReference type="PANTHER" id="PTHR31981">
    <property type="entry name" value="GLYCOSYLATED LYSOSOMAL MEMBRANE PROTEIN"/>
    <property type="match status" value="1"/>
</dbReference>
<feature type="chain" id="PRO_5042145882" description="Lysosomal protein NCU-G1" evidence="12">
    <location>
        <begin position="23"/>
        <end position="353"/>
    </location>
</feature>
<dbReference type="EMBL" id="JAEAOA010000976">
    <property type="protein sequence ID" value="KAK3609107.1"/>
    <property type="molecule type" value="Genomic_DNA"/>
</dbReference>
<feature type="non-terminal residue" evidence="13">
    <location>
        <position position="353"/>
    </location>
</feature>
<dbReference type="PANTHER" id="PTHR31981:SF1">
    <property type="entry name" value="GLYCOSYLATED LYSOSOMAL MEMBRANE PROTEIN"/>
    <property type="match status" value="1"/>
</dbReference>
<accession>A0AAE0WD33</accession>
<evidence type="ECO:0000256" key="9">
    <source>
        <dbReference type="ARBA" id="ARBA00024189"/>
    </source>
</evidence>
<evidence type="ECO:0000256" key="10">
    <source>
        <dbReference type="ARBA" id="ARBA00044960"/>
    </source>
</evidence>
<keyword evidence="5 11" id="KW-0472">Membrane</keyword>
<evidence type="ECO:0000256" key="1">
    <source>
        <dbReference type="ARBA" id="ARBA00010599"/>
    </source>
</evidence>
<name>A0AAE0WD33_9BIVA</name>
<keyword evidence="14" id="KW-1185">Reference proteome</keyword>
<comment type="caution">
    <text evidence="13">The sequence shown here is derived from an EMBL/GenBank/DDBJ whole genome shotgun (WGS) entry which is preliminary data.</text>
</comment>
<keyword evidence="6" id="KW-0325">Glycoprotein</keyword>